<sequence>MRKFSIGYHGKMLFIIVGFAIGVTSLVYSNYLVGKLRDKERHEIHLWSFAVGETVKAASSGNRHQAEILARIIDFSEDIPVIVCDDNLRVIQNRLIDPAVMADPEQLADKLESMRSGGRDPIEIPTAQGSIIRVFYDESPLLKSLQYFPWVQLSVFAVFIGFAFIAFRSSKHSEQNRVWIGMAKETAHQLGTPTSSLLGWLEYLRSQEGVEPFVVDEMNKDLTRLLKVVDRFSKIGATTNLAPRNIYELVAGAVSYFRTRIPKNVTLNFAQCTSEPMQGMVNDALFEWVVENLLKNALDALQGRGAIIVQLSLRDDKWICIDVRDTGKGMPKANFKRIFQPGFTTKTRGWGLGLSLSKRIVEEYHHGRIFVLDSEIDKGTTMRIMVRKL</sequence>
<dbReference type="RefSeq" id="WP_027290797.1">
    <property type="nucleotide sequence ID" value="NZ_CALVFX010000003.1"/>
</dbReference>
<evidence type="ECO:0000313" key="5">
    <source>
        <dbReference type="EMBL" id="SUE33188.1"/>
    </source>
</evidence>
<keyword evidence="3" id="KW-1133">Transmembrane helix</keyword>
<dbReference type="SUPFAM" id="SSF55874">
    <property type="entry name" value="ATPase domain of HSP90 chaperone/DNA topoisomerase II/histidine kinase"/>
    <property type="match status" value="1"/>
</dbReference>
<evidence type="ECO:0000313" key="6">
    <source>
        <dbReference type="Proteomes" id="UP000255233"/>
    </source>
</evidence>
<dbReference type="PANTHER" id="PTHR43065">
    <property type="entry name" value="SENSOR HISTIDINE KINASE"/>
    <property type="match status" value="1"/>
</dbReference>
<keyword evidence="3" id="KW-0472">Membrane</keyword>
<dbReference type="InterPro" id="IPR036890">
    <property type="entry name" value="HATPase_C_sf"/>
</dbReference>
<dbReference type="SMART" id="SM00387">
    <property type="entry name" value="HATPase_c"/>
    <property type="match status" value="1"/>
</dbReference>
<dbReference type="EC" id="2.7.13.3" evidence="2"/>
<reference evidence="5 6" key="1">
    <citation type="submission" date="2018-06" db="EMBL/GenBank/DDBJ databases">
        <authorList>
            <consortium name="Pathogen Informatics"/>
            <person name="Doyle S."/>
        </authorList>
    </citation>
    <scope>NUCLEOTIDE SEQUENCE [LARGE SCALE GENOMIC DNA]</scope>
    <source>
        <strain evidence="5 6">NCTC11190</strain>
    </source>
</reference>
<dbReference type="PROSITE" id="PS50109">
    <property type="entry name" value="HIS_KIN"/>
    <property type="match status" value="1"/>
</dbReference>
<evidence type="ECO:0000256" key="2">
    <source>
        <dbReference type="ARBA" id="ARBA00012438"/>
    </source>
</evidence>
<dbReference type="PANTHER" id="PTHR43065:SF51">
    <property type="entry name" value="HISTIDINE KINASE"/>
    <property type="match status" value="1"/>
</dbReference>
<dbReference type="AlphaFoldDB" id="A0A379MNL7"/>
<keyword evidence="5" id="KW-0418">Kinase</keyword>
<dbReference type="InterPro" id="IPR005467">
    <property type="entry name" value="His_kinase_dom"/>
</dbReference>
<dbReference type="Gene3D" id="3.30.565.10">
    <property type="entry name" value="Histidine kinase-like ATPase, C-terminal domain"/>
    <property type="match status" value="1"/>
</dbReference>
<dbReference type="Pfam" id="PF02518">
    <property type="entry name" value="HATPase_c"/>
    <property type="match status" value="1"/>
</dbReference>
<dbReference type="OrthoDB" id="9815750at2"/>
<feature type="transmembrane region" description="Helical" evidence="3">
    <location>
        <begin position="12"/>
        <end position="31"/>
    </location>
</feature>
<dbReference type="InterPro" id="IPR004358">
    <property type="entry name" value="Sig_transdc_His_kin-like_C"/>
</dbReference>
<keyword evidence="6" id="KW-1185">Reference proteome</keyword>
<feature type="domain" description="Histidine kinase" evidence="4">
    <location>
        <begin position="185"/>
        <end position="389"/>
    </location>
</feature>
<proteinExistence type="predicted"/>
<dbReference type="PRINTS" id="PR00344">
    <property type="entry name" value="BCTRLSENSOR"/>
</dbReference>
<accession>A0A379MNL7</accession>
<dbReference type="Proteomes" id="UP000255233">
    <property type="component" value="Unassembled WGS sequence"/>
</dbReference>
<feature type="transmembrane region" description="Helical" evidence="3">
    <location>
        <begin position="147"/>
        <end position="167"/>
    </location>
</feature>
<evidence type="ECO:0000256" key="1">
    <source>
        <dbReference type="ARBA" id="ARBA00000085"/>
    </source>
</evidence>
<comment type="catalytic activity">
    <reaction evidence="1">
        <text>ATP + protein L-histidine = ADP + protein N-phospho-L-histidine.</text>
        <dbReference type="EC" id="2.7.13.3"/>
    </reaction>
</comment>
<dbReference type="GO" id="GO:0004673">
    <property type="term" value="F:protein histidine kinase activity"/>
    <property type="evidence" value="ECO:0007669"/>
    <property type="project" value="UniProtKB-EC"/>
</dbReference>
<keyword evidence="3" id="KW-0812">Transmembrane</keyword>
<evidence type="ECO:0000256" key="3">
    <source>
        <dbReference type="SAM" id="Phobius"/>
    </source>
</evidence>
<protein>
    <recommendedName>
        <fullName evidence="2">histidine kinase</fullName>
        <ecNumber evidence="2">2.7.13.3</ecNumber>
    </recommendedName>
</protein>
<keyword evidence="5" id="KW-0808">Transferase</keyword>
<dbReference type="EMBL" id="UGVL01000001">
    <property type="protein sequence ID" value="SUE33188.1"/>
    <property type="molecule type" value="Genomic_DNA"/>
</dbReference>
<organism evidence="5 6">
    <name type="scientific">Rikenella microfusus</name>
    <dbReference type="NCBI Taxonomy" id="28139"/>
    <lineage>
        <taxon>Bacteria</taxon>
        <taxon>Pseudomonadati</taxon>
        <taxon>Bacteroidota</taxon>
        <taxon>Bacteroidia</taxon>
        <taxon>Bacteroidales</taxon>
        <taxon>Rikenellaceae</taxon>
        <taxon>Rikenella</taxon>
    </lineage>
</organism>
<name>A0A379MNL7_9BACT</name>
<dbReference type="InterPro" id="IPR003594">
    <property type="entry name" value="HATPase_dom"/>
</dbReference>
<dbReference type="STRING" id="880526.GCA_000427365_01057"/>
<gene>
    <name evidence="5" type="primary">kinE</name>
    <name evidence="5" type="ORF">NCTC11190_00385</name>
</gene>
<evidence type="ECO:0000259" key="4">
    <source>
        <dbReference type="PROSITE" id="PS50109"/>
    </source>
</evidence>